<dbReference type="InterPro" id="IPR036388">
    <property type="entry name" value="WH-like_DNA-bd_sf"/>
</dbReference>
<sequence>MSRSASTSEPLSAELAPRLKLYARVLQGQEIVLGPGKADLLDAISRDGSITAAAKTMGLSYRRAWLMVDSMNKGFREPLVAAAHGGLRGGGAAVTPFGLDILKRYRTMQTEIEALAARHFKGLKPLLKPSDS</sequence>
<reference evidence="1" key="2">
    <citation type="journal article" date="2023" name="Syst. Appl. Microbiol.">
        <title>Govania unica gen. nov., sp. nov., a rare biosphere bacterium that represents a novel family in the class Alphaproteobacteria.</title>
        <authorList>
            <person name="Vandamme P."/>
            <person name="Peeters C."/>
            <person name="Hettiarachchi A."/>
            <person name="Cnockaert M."/>
            <person name="Carlier A."/>
        </authorList>
    </citation>
    <scope>NUCLEOTIDE SEQUENCE</scope>
    <source>
        <strain evidence="1">LMG 31809</strain>
    </source>
</reference>
<gene>
    <name evidence="1" type="ORF">NYP16_05675</name>
</gene>
<organism evidence="1 2">
    <name type="scientific">Govanella unica</name>
    <dbReference type="NCBI Taxonomy" id="2975056"/>
    <lineage>
        <taxon>Bacteria</taxon>
        <taxon>Pseudomonadati</taxon>
        <taxon>Pseudomonadota</taxon>
        <taxon>Alphaproteobacteria</taxon>
        <taxon>Emcibacterales</taxon>
        <taxon>Govanellaceae</taxon>
        <taxon>Govanella</taxon>
    </lineage>
</organism>
<evidence type="ECO:0000313" key="2">
    <source>
        <dbReference type="Proteomes" id="UP001141619"/>
    </source>
</evidence>
<dbReference type="Proteomes" id="UP001141619">
    <property type="component" value="Unassembled WGS sequence"/>
</dbReference>
<dbReference type="SUPFAM" id="SSF46785">
    <property type="entry name" value="Winged helix' DNA-binding domain"/>
    <property type="match status" value="1"/>
</dbReference>
<dbReference type="RefSeq" id="WP_274943145.1">
    <property type="nucleotide sequence ID" value="NZ_JANWOI010000002.1"/>
</dbReference>
<name>A0A9X3Z6T3_9PROT</name>
<reference evidence="1" key="1">
    <citation type="submission" date="2022-08" db="EMBL/GenBank/DDBJ databases">
        <authorList>
            <person name="Vandamme P."/>
            <person name="Hettiarachchi A."/>
            <person name="Peeters C."/>
            <person name="Cnockaert M."/>
            <person name="Carlier A."/>
        </authorList>
    </citation>
    <scope>NUCLEOTIDE SEQUENCE</scope>
    <source>
        <strain evidence="1">LMG 31809</strain>
    </source>
</reference>
<dbReference type="EMBL" id="JANWOI010000002">
    <property type="protein sequence ID" value="MDA5193442.1"/>
    <property type="molecule type" value="Genomic_DNA"/>
</dbReference>
<dbReference type="InterPro" id="IPR051815">
    <property type="entry name" value="Molybdate_resp_trans_reg"/>
</dbReference>
<dbReference type="AlphaFoldDB" id="A0A9X3Z6T3"/>
<protein>
    <submittedName>
        <fullName evidence="1">LysR family transcriptional regulator</fullName>
    </submittedName>
</protein>
<dbReference type="Gene3D" id="1.10.10.10">
    <property type="entry name" value="Winged helix-like DNA-binding domain superfamily/Winged helix DNA-binding domain"/>
    <property type="match status" value="1"/>
</dbReference>
<dbReference type="PANTHER" id="PTHR30432:SF1">
    <property type="entry name" value="DNA-BINDING TRANSCRIPTIONAL DUAL REGULATOR MODE"/>
    <property type="match status" value="1"/>
</dbReference>
<comment type="caution">
    <text evidence="1">The sequence shown here is derived from an EMBL/GenBank/DDBJ whole genome shotgun (WGS) entry which is preliminary data.</text>
</comment>
<accession>A0A9X3Z6T3</accession>
<dbReference type="InterPro" id="IPR036390">
    <property type="entry name" value="WH_DNA-bd_sf"/>
</dbReference>
<keyword evidence="2" id="KW-1185">Reference proteome</keyword>
<proteinExistence type="predicted"/>
<dbReference type="PANTHER" id="PTHR30432">
    <property type="entry name" value="TRANSCRIPTIONAL REGULATOR MODE"/>
    <property type="match status" value="1"/>
</dbReference>
<evidence type="ECO:0000313" key="1">
    <source>
        <dbReference type="EMBL" id="MDA5193442.1"/>
    </source>
</evidence>